<organism evidence="2 3">
    <name type="scientific">Rhizobium quercicola</name>
    <dbReference type="NCBI Taxonomy" id="2901226"/>
    <lineage>
        <taxon>Bacteria</taxon>
        <taxon>Pseudomonadati</taxon>
        <taxon>Pseudomonadota</taxon>
        <taxon>Alphaproteobacteria</taxon>
        <taxon>Hyphomicrobiales</taxon>
        <taxon>Rhizobiaceae</taxon>
        <taxon>Rhizobium/Agrobacterium group</taxon>
        <taxon>Rhizobium</taxon>
    </lineage>
</organism>
<name>A0A9X1NU64_9HYPH</name>
<dbReference type="AlphaFoldDB" id="A0A9X1NU64"/>
<gene>
    <name evidence="2" type="ORF">LRX75_15455</name>
</gene>
<evidence type="ECO:0000256" key="1">
    <source>
        <dbReference type="SAM" id="Phobius"/>
    </source>
</evidence>
<feature type="transmembrane region" description="Helical" evidence="1">
    <location>
        <begin position="53"/>
        <end position="70"/>
    </location>
</feature>
<keyword evidence="3" id="KW-1185">Reference proteome</keyword>
<keyword evidence="1" id="KW-1133">Transmembrane helix</keyword>
<reference evidence="2" key="1">
    <citation type="submission" date="2021-12" db="EMBL/GenBank/DDBJ databases">
        <authorList>
            <person name="Li Y."/>
        </authorList>
    </citation>
    <scope>NUCLEOTIDE SEQUENCE</scope>
    <source>
        <strain evidence="2">DKSPLA3</strain>
    </source>
</reference>
<evidence type="ECO:0000313" key="2">
    <source>
        <dbReference type="EMBL" id="MCD7110435.1"/>
    </source>
</evidence>
<feature type="transmembrane region" description="Helical" evidence="1">
    <location>
        <begin position="14"/>
        <end position="32"/>
    </location>
</feature>
<accession>A0A9X1NU64</accession>
<protein>
    <submittedName>
        <fullName evidence="2">Uncharacterized protein</fullName>
    </submittedName>
</protein>
<dbReference type="Proteomes" id="UP001139089">
    <property type="component" value="Unassembled WGS sequence"/>
</dbReference>
<dbReference type="EMBL" id="JAJOZR010000009">
    <property type="protein sequence ID" value="MCD7110435.1"/>
    <property type="molecule type" value="Genomic_DNA"/>
</dbReference>
<evidence type="ECO:0000313" key="3">
    <source>
        <dbReference type="Proteomes" id="UP001139089"/>
    </source>
</evidence>
<comment type="caution">
    <text evidence="2">The sequence shown here is derived from an EMBL/GenBank/DDBJ whole genome shotgun (WGS) entry which is preliminary data.</text>
</comment>
<sequence>MGDAVDFRKQWDQWGWLLPALVIVVVFFRLLYGREAFCGSASEQCFREWVSALGGWAAVIAAIPTVYFLSKQIQSTADHARVNFRVNVRSNVNLAEAAIQSSIEIRFQIKEMRGKFDHASMPRTTQISVTKSVLVMIAEAIRRPVFSEFEAKIGLPDKITITTLTIYFDGQVTALERMMEVADLFPVEQFEAELHGSKRAIDYAENYAQSISEKASAYVADIERLGSLIR</sequence>
<proteinExistence type="predicted"/>
<keyword evidence="1" id="KW-0812">Transmembrane</keyword>
<dbReference type="RefSeq" id="WP_231815642.1">
    <property type="nucleotide sequence ID" value="NZ_JAJOZR010000009.1"/>
</dbReference>
<keyword evidence="1" id="KW-0472">Membrane</keyword>